<evidence type="ECO:0000256" key="4">
    <source>
        <dbReference type="ARBA" id="ARBA00022679"/>
    </source>
</evidence>
<dbReference type="STRING" id="1423729.FC80_GL001130"/>
<name>A0A0R2CS80_9LACO</name>
<evidence type="ECO:0000256" key="6">
    <source>
        <dbReference type="ARBA" id="ARBA00022989"/>
    </source>
</evidence>
<dbReference type="GO" id="GO:0005886">
    <property type="term" value="C:plasma membrane"/>
    <property type="evidence" value="ECO:0007669"/>
    <property type="project" value="UniProtKB-SubCell"/>
</dbReference>
<dbReference type="AlphaFoldDB" id="A0A0R2CS80"/>
<dbReference type="GO" id="GO:0016780">
    <property type="term" value="F:phosphotransferase activity, for other substituted phosphate groups"/>
    <property type="evidence" value="ECO:0007669"/>
    <property type="project" value="TreeGrafter"/>
</dbReference>
<gene>
    <name evidence="10" type="ORF">FC80_GL001130</name>
</gene>
<dbReference type="PATRIC" id="fig|1423729.3.peg.1144"/>
<dbReference type="OrthoDB" id="9808602at2"/>
<evidence type="ECO:0000256" key="5">
    <source>
        <dbReference type="ARBA" id="ARBA00022692"/>
    </source>
</evidence>
<keyword evidence="3" id="KW-1003">Cell membrane</keyword>
<dbReference type="PANTHER" id="PTHR30576">
    <property type="entry name" value="COLANIC BIOSYNTHESIS UDP-GLUCOSE LIPID CARRIER TRANSFERASE"/>
    <property type="match status" value="1"/>
</dbReference>
<evidence type="ECO:0000256" key="3">
    <source>
        <dbReference type="ARBA" id="ARBA00022475"/>
    </source>
</evidence>
<keyword evidence="7 8" id="KW-0472">Membrane</keyword>
<keyword evidence="4 10" id="KW-0808">Transferase</keyword>
<evidence type="ECO:0000259" key="9">
    <source>
        <dbReference type="Pfam" id="PF02397"/>
    </source>
</evidence>
<keyword evidence="5 8" id="KW-0812">Transmembrane</keyword>
<evidence type="ECO:0000313" key="11">
    <source>
        <dbReference type="Proteomes" id="UP000051131"/>
    </source>
</evidence>
<feature type="transmembrane region" description="Helical" evidence="8">
    <location>
        <begin position="39"/>
        <end position="63"/>
    </location>
</feature>
<comment type="similarity">
    <text evidence="2">Belongs to the bacterial sugar transferase family.</text>
</comment>
<evidence type="ECO:0000256" key="2">
    <source>
        <dbReference type="ARBA" id="ARBA00006464"/>
    </source>
</evidence>
<dbReference type="InterPro" id="IPR003362">
    <property type="entry name" value="Bact_transf"/>
</dbReference>
<evidence type="ECO:0000256" key="8">
    <source>
        <dbReference type="SAM" id="Phobius"/>
    </source>
</evidence>
<dbReference type="Pfam" id="PF02397">
    <property type="entry name" value="Bac_transf"/>
    <property type="match status" value="1"/>
</dbReference>
<reference evidence="10 11" key="1">
    <citation type="journal article" date="2015" name="Genome Announc.">
        <title>Expanding the biotechnology potential of lactobacilli through comparative genomics of 213 strains and associated genera.</title>
        <authorList>
            <person name="Sun Z."/>
            <person name="Harris H.M."/>
            <person name="McCann A."/>
            <person name="Guo C."/>
            <person name="Argimon S."/>
            <person name="Zhang W."/>
            <person name="Yang X."/>
            <person name="Jeffery I.B."/>
            <person name="Cooney J.C."/>
            <person name="Kagawa T.F."/>
            <person name="Liu W."/>
            <person name="Song Y."/>
            <person name="Salvetti E."/>
            <person name="Wrobel A."/>
            <person name="Rasinkangas P."/>
            <person name="Parkhill J."/>
            <person name="Rea M.C."/>
            <person name="O'Sullivan O."/>
            <person name="Ritari J."/>
            <person name="Douillard F.P."/>
            <person name="Paul Ross R."/>
            <person name="Yang R."/>
            <person name="Briner A.E."/>
            <person name="Felis G.E."/>
            <person name="de Vos W.M."/>
            <person name="Barrangou R."/>
            <person name="Klaenhammer T.R."/>
            <person name="Caufield P.W."/>
            <person name="Cui Y."/>
            <person name="Zhang H."/>
            <person name="O'Toole P.W."/>
        </authorList>
    </citation>
    <scope>NUCLEOTIDE SEQUENCE [LARGE SCALE GENOMIC DNA]</scope>
    <source>
        <strain evidence="10 11">DSM 21116</strain>
    </source>
</reference>
<comment type="subcellular location">
    <subcellularLocation>
        <location evidence="1">Cell membrane</location>
    </subcellularLocation>
</comment>
<dbReference type="Proteomes" id="UP000051131">
    <property type="component" value="Unassembled WGS sequence"/>
</dbReference>
<keyword evidence="6 8" id="KW-1133">Transmembrane helix</keyword>
<dbReference type="RefSeq" id="WP_057829329.1">
    <property type="nucleotide sequence ID" value="NZ_AYZE01000014.1"/>
</dbReference>
<evidence type="ECO:0000313" key="10">
    <source>
        <dbReference type="EMBL" id="KRM91131.1"/>
    </source>
</evidence>
<accession>A0A0R2CS80</accession>
<evidence type="ECO:0000256" key="7">
    <source>
        <dbReference type="ARBA" id="ARBA00023136"/>
    </source>
</evidence>
<dbReference type="EMBL" id="AYZE01000014">
    <property type="protein sequence ID" value="KRM91131.1"/>
    <property type="molecule type" value="Genomic_DNA"/>
</dbReference>
<comment type="caution">
    <text evidence="10">The sequence shown here is derived from an EMBL/GenBank/DDBJ whole genome shotgun (WGS) entry which is preliminary data.</text>
</comment>
<organism evidence="10 11">
    <name type="scientific">Liquorilactobacillus cacaonum DSM 21116</name>
    <dbReference type="NCBI Taxonomy" id="1423729"/>
    <lineage>
        <taxon>Bacteria</taxon>
        <taxon>Bacillati</taxon>
        <taxon>Bacillota</taxon>
        <taxon>Bacilli</taxon>
        <taxon>Lactobacillales</taxon>
        <taxon>Lactobacillaceae</taxon>
        <taxon>Liquorilactobacillus</taxon>
    </lineage>
</organism>
<sequence>MLRLFFSGVITLVTGRKKEIEVSYDAINKNRITSMNKRIFDIACSFFGLVVLSPVFLVLGLTIKFKEPRGTIFFKQRRVGGNGKVFFIYKFRSMKLNADQILHADENLYKKYVQNGYKLGPKEDPRVTKLGAILRETSLDELPQLFNVLIGDMSLVGPRPIVEEELVEYEKTGTKEAFLKMKPGITGVWQISGRSNVGYPDRVYLELSYLEKRSTVFDFKVIIKTLWKVLAREGAY</sequence>
<feature type="domain" description="Bacterial sugar transferase" evidence="9">
    <location>
        <begin position="37"/>
        <end position="230"/>
    </location>
</feature>
<proteinExistence type="inferred from homology"/>
<keyword evidence="11" id="KW-1185">Reference proteome</keyword>
<protein>
    <submittedName>
        <fullName evidence="10">Undecaprenyl-phosphate galactose phosphotransferase</fullName>
    </submittedName>
</protein>
<evidence type="ECO:0000256" key="1">
    <source>
        <dbReference type="ARBA" id="ARBA00004236"/>
    </source>
</evidence>
<dbReference type="PANTHER" id="PTHR30576:SF4">
    <property type="entry name" value="UNDECAPRENYL-PHOSPHATE GALACTOSE PHOSPHOTRANSFERASE"/>
    <property type="match status" value="1"/>
</dbReference>